<dbReference type="GO" id="GO:0005576">
    <property type="term" value="C:extracellular region"/>
    <property type="evidence" value="ECO:0007669"/>
    <property type="project" value="UniProtKB-SubCell"/>
</dbReference>
<comment type="subcellular location">
    <subcellularLocation>
        <location evidence="1">Secreted</location>
    </subcellularLocation>
</comment>
<keyword evidence="5" id="KW-1185">Reference proteome</keyword>
<dbReference type="PROSITE" id="PS00330">
    <property type="entry name" value="HEMOLYSIN_CALCIUM"/>
    <property type="match status" value="1"/>
</dbReference>
<dbReference type="eggNOG" id="COG2931">
    <property type="taxonomic scope" value="Bacteria"/>
</dbReference>
<comment type="caution">
    <text evidence="4">The sequence shown here is derived from an EMBL/GenBank/DDBJ whole genome shotgun (WGS) entry which is preliminary data.</text>
</comment>
<dbReference type="SUPFAM" id="SSF51120">
    <property type="entry name" value="beta-Roll"/>
    <property type="match status" value="1"/>
</dbReference>
<dbReference type="InterPro" id="IPR050557">
    <property type="entry name" value="RTX_toxin/Mannuronan_C5-epim"/>
</dbReference>
<evidence type="ECO:0000313" key="4">
    <source>
        <dbReference type="EMBL" id="EAU44142.1"/>
    </source>
</evidence>
<evidence type="ECO:0000256" key="3">
    <source>
        <dbReference type="SAM" id="MobiDB-lite"/>
    </source>
</evidence>
<evidence type="ECO:0000256" key="1">
    <source>
        <dbReference type="ARBA" id="ARBA00004613"/>
    </source>
</evidence>
<dbReference type="GO" id="GO:0005509">
    <property type="term" value="F:calcium ion binding"/>
    <property type="evidence" value="ECO:0007669"/>
    <property type="project" value="InterPro"/>
</dbReference>
<dbReference type="OrthoDB" id="7970102at2"/>
<dbReference type="PANTHER" id="PTHR38340">
    <property type="entry name" value="S-LAYER PROTEIN"/>
    <property type="match status" value="1"/>
</dbReference>
<dbReference type="InterPro" id="IPR011049">
    <property type="entry name" value="Serralysin-like_metalloprot_C"/>
</dbReference>
<feature type="region of interest" description="Disordered" evidence="3">
    <location>
        <begin position="132"/>
        <end position="160"/>
    </location>
</feature>
<protein>
    <recommendedName>
        <fullName evidence="6">Type I secretion target repeat protein</fullName>
    </recommendedName>
</protein>
<feature type="region of interest" description="Disordered" evidence="3">
    <location>
        <begin position="397"/>
        <end position="438"/>
    </location>
</feature>
<feature type="compositionally biased region" description="Basic and acidic residues" evidence="3">
    <location>
        <begin position="180"/>
        <end position="191"/>
    </location>
</feature>
<dbReference type="Proteomes" id="UP000006230">
    <property type="component" value="Unassembled WGS sequence"/>
</dbReference>
<evidence type="ECO:0000313" key="5">
    <source>
        <dbReference type="Proteomes" id="UP000006230"/>
    </source>
</evidence>
<dbReference type="InterPro" id="IPR018511">
    <property type="entry name" value="Hemolysin-typ_Ca-bd_CS"/>
</dbReference>
<dbReference type="PANTHER" id="PTHR38340:SF1">
    <property type="entry name" value="S-LAYER PROTEIN"/>
    <property type="match status" value="1"/>
</dbReference>
<dbReference type="InterPro" id="IPR001343">
    <property type="entry name" value="Hemolysn_Ca-bd"/>
</dbReference>
<dbReference type="HOGENOM" id="CLU_330336_0_0_5"/>
<feature type="compositionally biased region" description="Pro residues" evidence="3">
    <location>
        <begin position="403"/>
        <end position="412"/>
    </location>
</feature>
<accession>Q0FIY1</accession>
<dbReference type="AlphaFoldDB" id="Q0FIY1"/>
<evidence type="ECO:0008006" key="6">
    <source>
        <dbReference type="Google" id="ProtNLM"/>
    </source>
</evidence>
<organism evidence="4 5">
    <name type="scientific">Salipiger bermudensis (strain DSM 26914 / JCM 13377 / KCTC 12554 / HTCC2601)</name>
    <name type="common">Pelagibaca bermudensis</name>
    <dbReference type="NCBI Taxonomy" id="314265"/>
    <lineage>
        <taxon>Bacteria</taxon>
        <taxon>Pseudomonadati</taxon>
        <taxon>Pseudomonadota</taxon>
        <taxon>Alphaproteobacteria</taxon>
        <taxon>Rhodobacterales</taxon>
        <taxon>Roseobacteraceae</taxon>
        <taxon>Salipiger</taxon>
    </lineage>
</organism>
<feature type="compositionally biased region" description="Low complexity" evidence="3">
    <location>
        <begin position="807"/>
        <end position="817"/>
    </location>
</feature>
<dbReference type="RefSeq" id="WP_007793947.1">
    <property type="nucleotide sequence ID" value="NZ_DS022276.1"/>
</dbReference>
<evidence type="ECO:0000256" key="2">
    <source>
        <dbReference type="ARBA" id="ARBA00022525"/>
    </source>
</evidence>
<name>Q0FIY1_SALBH</name>
<dbReference type="EMBL" id="AATQ01000054">
    <property type="protein sequence ID" value="EAU44142.1"/>
    <property type="molecule type" value="Genomic_DNA"/>
</dbReference>
<dbReference type="Gene3D" id="2.150.10.10">
    <property type="entry name" value="Serralysin-like metalloprotease, C-terminal"/>
    <property type="match status" value="3"/>
</dbReference>
<feature type="region of interest" description="Disordered" evidence="3">
    <location>
        <begin position="174"/>
        <end position="199"/>
    </location>
</feature>
<dbReference type="Pfam" id="PF00353">
    <property type="entry name" value="HemolysinCabind"/>
    <property type="match status" value="3"/>
</dbReference>
<keyword evidence="2" id="KW-0964">Secreted</keyword>
<feature type="compositionally biased region" description="Acidic residues" evidence="3">
    <location>
        <begin position="794"/>
        <end position="806"/>
    </location>
</feature>
<dbReference type="STRING" id="314265.R2601_11699"/>
<feature type="compositionally biased region" description="Acidic residues" evidence="3">
    <location>
        <begin position="730"/>
        <end position="786"/>
    </location>
</feature>
<gene>
    <name evidence="4" type="ORF">R2601_11699</name>
</gene>
<feature type="compositionally biased region" description="Acidic residues" evidence="3">
    <location>
        <begin position="576"/>
        <end position="722"/>
    </location>
</feature>
<feature type="compositionally biased region" description="Acidic residues" evidence="3">
    <location>
        <begin position="413"/>
        <end position="422"/>
    </location>
</feature>
<proteinExistence type="predicted"/>
<sequence>MAIFEVTTETWDDPDFWAMVTTAPEPNMLDFSALPGSFTISFARDGAFLSISDGAESYVIGDNSVGAGADAYLGAPGDFGLFEVITGSAGRDVIDGNDESELIDGGAGDDSILGYGGDDALTGGLGADTLRGGGGNDTVSGNDGDDVIYGNEGDDSLLGGDGADSIYGEYGDDYVEGGAGDDHLEGNEGKDTLIGGDGDDWMRGSYDDDALWGGAGDDYLWGGYGDDTFHIENGFGNDTVDAEDVDETTGDVLDLTAVTDGLRLDLTSADPESGSLTDGSSTLVFSQVESILLGAGEDTIALADFGGLDSVTGFAAPELQPDGSYLARDVLDVSDLTDFDGSPVDTDDVTVTDTVGDGSGDAVLSFPGGEAITLLGVTADAVKSAAQLEALGIPAATDEAPVVVPPEKPSPDAPDDGDDGTEADGGGSSPPPDAVDLPQIDGAFEFEATLRVDDLAGGHGQTVFEYGGGGPHAITFGQIGQSSAMMLEIVQDGATHYIVAEEALVAGETATWTAGIDETGRMYIDKNGMTLAEGDGVVPADVERLPALLGDSAVETRSALVGEIGDVSLAQGETVWPEDDASAETPDDTPEEPPAEPTDPEDAPDPEETEDDAPADTPDDTPEETPAEPTDPEDAPDPGETEDDAPADTPDDTPEETPAEPTDPEDAPDPGETEDDAPAETPDDTPEEPPAEPTDPEDAPDPEETEDDAPADTPDETPEEPPAEPTDPVDTPDPEEAEDEAPAETPDDTPEEPPAEPTDPEDAPDPEETEGDAPADTPDETPEEPPAEPTDPVDTPDPEEPEDDAPAETPGEAPAAPGRDAGDHESLADFFAWLLETGPEPERDEEEEDAAPDSTLTQVWQFFFGWLF</sequence>
<feature type="region of interest" description="Disordered" evidence="3">
    <location>
        <begin position="570"/>
        <end position="856"/>
    </location>
</feature>
<reference evidence="4 5" key="1">
    <citation type="journal article" date="2010" name="J. Bacteriol.">
        <title>Genome sequences of Pelagibaca bermudensis HTCC2601T and Maritimibacter alkaliphilus HTCC2654T, the type strains of two marine Roseobacter genera.</title>
        <authorList>
            <person name="Thrash J.C."/>
            <person name="Cho J.C."/>
            <person name="Ferriera S."/>
            <person name="Johnson J."/>
            <person name="Vergin K.L."/>
            <person name="Giovannoni S.J."/>
        </authorList>
    </citation>
    <scope>NUCLEOTIDE SEQUENCE [LARGE SCALE GENOMIC DNA]</scope>
    <source>
        <strain evidence="5">DSM 26914 / JCM 13377 / KCTC 12554 / HTCC2601</strain>
    </source>
</reference>
<feature type="compositionally biased region" description="Acidic residues" evidence="3">
    <location>
        <begin position="842"/>
        <end position="851"/>
    </location>
</feature>
<dbReference type="PRINTS" id="PR00313">
    <property type="entry name" value="CABNDNGRPT"/>
</dbReference>